<dbReference type="Proteomes" id="UP000076489">
    <property type="component" value="Unassembled WGS sequence"/>
</dbReference>
<dbReference type="EMBL" id="LUKJ01000001">
    <property type="protein sequence ID" value="KZN21112.1"/>
    <property type="molecule type" value="Genomic_DNA"/>
</dbReference>
<evidence type="ECO:0000313" key="4">
    <source>
        <dbReference type="EMBL" id="KZN21112.1"/>
    </source>
</evidence>
<dbReference type="RefSeq" id="WP_063340301.1">
    <property type="nucleotide sequence ID" value="NZ_LUKJ01000001.1"/>
</dbReference>
<dbReference type="OrthoDB" id="9811557at2"/>
<dbReference type="InterPro" id="IPR016164">
    <property type="entry name" value="FAD-linked_Oxase-like_C"/>
</dbReference>
<dbReference type="AlphaFoldDB" id="A0A161ZGS4"/>
<name>A0A161ZGS4_PSEFL</name>
<evidence type="ECO:0000256" key="2">
    <source>
        <dbReference type="ARBA" id="ARBA00022827"/>
    </source>
</evidence>
<proteinExistence type="predicted"/>
<dbReference type="Gene3D" id="3.30.465.10">
    <property type="match status" value="1"/>
</dbReference>
<dbReference type="PANTHER" id="PTHR11748">
    <property type="entry name" value="D-LACTATE DEHYDROGENASE"/>
    <property type="match status" value="1"/>
</dbReference>
<comment type="caution">
    <text evidence="4">The sequence shown here is derived from an EMBL/GenBank/DDBJ whole genome shotgun (WGS) entry which is preliminary data.</text>
</comment>
<dbReference type="SUPFAM" id="SSF55103">
    <property type="entry name" value="FAD-linked oxidases, C-terminal domain"/>
    <property type="match status" value="1"/>
</dbReference>
<dbReference type="GO" id="GO:0071949">
    <property type="term" value="F:FAD binding"/>
    <property type="evidence" value="ECO:0007669"/>
    <property type="project" value="InterPro"/>
</dbReference>
<keyword evidence="1" id="KW-0285">Flavoprotein</keyword>
<feature type="domain" description="FAD-binding PCMH-type" evidence="3">
    <location>
        <begin position="1"/>
        <end position="172"/>
    </location>
</feature>
<dbReference type="InterPro" id="IPR036318">
    <property type="entry name" value="FAD-bd_PCMH-like_sf"/>
</dbReference>
<keyword evidence="2" id="KW-0274">FAD</keyword>
<protein>
    <submittedName>
        <fullName evidence="4">Glycolate oxidase subunit GlcE</fullName>
    </submittedName>
</protein>
<dbReference type="InterPro" id="IPR006094">
    <property type="entry name" value="Oxid_FAD_bind_N"/>
</dbReference>
<dbReference type="PANTHER" id="PTHR11748:SF103">
    <property type="entry name" value="GLYCOLATE OXIDASE SUBUNIT GLCE"/>
    <property type="match status" value="1"/>
</dbReference>
<reference evidence="5" key="1">
    <citation type="submission" date="2016-03" db="EMBL/GenBank/DDBJ databases">
        <authorList>
            <person name="Ray J."/>
            <person name="Price M."/>
            <person name="Deutschbauer A."/>
        </authorList>
    </citation>
    <scope>NUCLEOTIDE SEQUENCE [LARGE SCALE GENOMIC DNA]</scope>
    <source>
        <strain evidence="5">FW300-N1B4</strain>
    </source>
</reference>
<gene>
    <name evidence="4" type="primary">glcE</name>
    <name evidence="4" type="ORF">A1D17_01360</name>
</gene>
<dbReference type="InterPro" id="IPR016169">
    <property type="entry name" value="FAD-bd_PCMH_sub2"/>
</dbReference>
<dbReference type="SUPFAM" id="SSF56176">
    <property type="entry name" value="FAD-binding/transporter-associated domain-like"/>
    <property type="match status" value="1"/>
</dbReference>
<evidence type="ECO:0000256" key="1">
    <source>
        <dbReference type="ARBA" id="ARBA00022630"/>
    </source>
</evidence>
<dbReference type="PROSITE" id="PS51387">
    <property type="entry name" value="FAD_PCMH"/>
    <property type="match status" value="1"/>
</dbReference>
<accession>A0A161ZGS4</accession>
<dbReference type="NCBIfam" id="NF008439">
    <property type="entry name" value="PRK11282.1"/>
    <property type="match status" value="1"/>
</dbReference>
<sequence length="349" mass="37688">MPDFDASGALLEQVKQARENATPLRIQGGNTKAFLGREVAGEILDTRAHRGIVSYDPTELVISVRAGTPLSELFAALDAKGQMLPCEPPSFGEGATVGGMIAAGLSGPRRPWSGSVRDFVLGTRVISGLGTHLRFGGEVMKNVAGYDLSRLMVGSYGCLGVLTEVSLKVLPKPRQCLSISLDIDCARALENLAQWGQQPLPISAACHDGQRLYLRLEGGEGSVTAAHQRLGGEPLDSDYWADLNEQRLDFFNEGLPLWRLSLPNNLGPLDLPGEQLIDWGGAQRWLKSGADNIQSRALELGGHATCFSHGVSETPFQPLAPALLRYHRQLKAQLDPQGLFNPGRMYAEL</sequence>
<evidence type="ECO:0000313" key="5">
    <source>
        <dbReference type="Proteomes" id="UP000076489"/>
    </source>
</evidence>
<organism evidence="4 5">
    <name type="scientific">Pseudomonas fluorescens</name>
    <dbReference type="NCBI Taxonomy" id="294"/>
    <lineage>
        <taxon>Bacteria</taxon>
        <taxon>Pseudomonadati</taxon>
        <taxon>Pseudomonadota</taxon>
        <taxon>Gammaproteobacteria</taxon>
        <taxon>Pseudomonadales</taxon>
        <taxon>Pseudomonadaceae</taxon>
        <taxon>Pseudomonas</taxon>
    </lineage>
</organism>
<dbReference type="Pfam" id="PF01565">
    <property type="entry name" value="FAD_binding_4"/>
    <property type="match status" value="1"/>
</dbReference>
<evidence type="ECO:0000259" key="3">
    <source>
        <dbReference type="PROSITE" id="PS51387"/>
    </source>
</evidence>
<dbReference type="GO" id="GO:0003824">
    <property type="term" value="F:catalytic activity"/>
    <property type="evidence" value="ECO:0007669"/>
    <property type="project" value="InterPro"/>
</dbReference>
<dbReference type="InterPro" id="IPR016166">
    <property type="entry name" value="FAD-bd_PCMH"/>
</dbReference>
<reference evidence="4 5" key="2">
    <citation type="journal article" date="2018" name="Nature">
        <title>Mutant phenotypes for thousands of bacterial genes of unknown function.</title>
        <authorList>
            <person name="Price M.N."/>
            <person name="Wetmore K.M."/>
            <person name="Waters R.J."/>
            <person name="Callaghan M."/>
            <person name="Ray J."/>
            <person name="Liu H."/>
            <person name="Kuehl J.V."/>
            <person name="Melnyk R.A."/>
            <person name="Lamson J.S."/>
            <person name="Suh Y."/>
            <person name="Carlson H.K."/>
            <person name="Esquivel Z."/>
            <person name="Sadeeshkumar H."/>
            <person name="Chakraborty R."/>
            <person name="Zane G.M."/>
            <person name="Rubin B.E."/>
            <person name="Wall J.D."/>
            <person name="Visel A."/>
            <person name="Bristow J."/>
            <person name="Blow M.J."/>
            <person name="Arkin A.P."/>
            <person name="Deutschbauer A.M."/>
        </authorList>
    </citation>
    <scope>NUCLEOTIDE SEQUENCE [LARGE SCALE GENOMIC DNA]</scope>
    <source>
        <strain evidence="4 5">FW300-N1B4</strain>
    </source>
</reference>